<evidence type="ECO:0000256" key="1">
    <source>
        <dbReference type="ARBA" id="ARBA00004123"/>
    </source>
</evidence>
<protein>
    <submittedName>
        <fullName evidence="14">Histone-lysine N-methyltransferase 2C</fullName>
    </submittedName>
</protein>
<sequence>LRSHFESMEDSFVMSSPLGKLPRCVFCGMDGSAKFGQGELCRFRTSRTPARLPEWYINVVNAEMRVHATNKRSSGRLAYGSRRHSTETPVFNAPVLHLNGAENLVGDYCSFDACRRLQEGKIIELLDGKPALNGLPNAFADSDGRPFGFIDELNTMGWPISPNPDERLHLECLLLACAPREGGEGSWFFAHHCCASWSDGVVMNEQKLFEGVEEAAHRAMHTLCALCLRLGASLTCRADGCTRSFHFPCAAGAGCYQEVRSLEIFCPSHLDHVLTFGDNATPCLICEQTNDVSDMIFCTSCGNHFHNSCLEPPLVLSVTVRVGWQCPECKMCLACRTSQLCTTFLLCPFFSESKDETKMLVCDVCDKGFHTYCLKPPVTNIPKNGFKCDRCRVCTDCGLRRFSSKGASNSIGEASDLPNQLTIRMPCLQPPIRWHSNYTLCERCFQGRKRQNACCAVCERAWRCSLGSSGAGVAVTMSWPGRKCSQCQKMVHFDCDPVMQSSISPRSSPSFGSDDATLSQTNGYLCPPCRNRGSNSPSELGLRPAAGFHVESSRYSPEDVQGRHLDDTLLRSGDVDRLREPNQEAESQPSQLLLRILKLRWQNRILDTELLERNRVLSIHAMLRQVQLRWIGQLGASATASLRTSPNMGGSSSCCGDVGDDGSVSLGGVPHSVGVSFGQSEGSPWGHTSSSIQEVSDTLNTANAIFDDNVTMANSVNDSTSTTPTTEPGKQSLTVTAAGMSSVEPLSGPASSKAIAVSPRPNSKEVTRSHKSLSVSRSHLHKSKSVSSVGDSQLWQSRKRSQVDSSQGSKSLSKVSSNLSLSSNLSQPTATKTLSAKRNINSTTTSGGTRARRNKNRKAGALAITKSTAREKSGAPSLQSPIQTVPRVPSITLHKLVLPNSSMLCVPLRGSDRSGPQQTRGLAAAGRSDGVKGGFSASHRQATARFVRTAQTRRRVGRGQKTGVLTCADMELLTKVLRLCVGLVS</sequence>
<evidence type="ECO:0000256" key="2">
    <source>
        <dbReference type="ARBA" id="ARBA00022723"/>
    </source>
</evidence>
<feature type="domain" description="PHD-type" evidence="11">
    <location>
        <begin position="329"/>
        <end position="394"/>
    </location>
</feature>
<feature type="region of interest" description="Disordered" evidence="10">
    <location>
        <begin position="742"/>
        <end position="858"/>
    </location>
</feature>
<dbReference type="PROSITE" id="PS50089">
    <property type="entry name" value="ZF_RING_2"/>
    <property type="match status" value="1"/>
</dbReference>
<evidence type="ECO:0000256" key="3">
    <source>
        <dbReference type="ARBA" id="ARBA00022737"/>
    </source>
</evidence>
<feature type="compositionally biased region" description="Polar residues" evidence="10">
    <location>
        <begin position="827"/>
        <end position="841"/>
    </location>
</feature>
<evidence type="ECO:0000256" key="6">
    <source>
        <dbReference type="ARBA" id="ARBA00023015"/>
    </source>
</evidence>
<feature type="domain" description="PHD-type" evidence="13">
    <location>
        <begin position="157"/>
        <end position="270"/>
    </location>
</feature>
<evidence type="ECO:0000256" key="10">
    <source>
        <dbReference type="SAM" id="MobiDB-lite"/>
    </source>
</evidence>
<feature type="domain" description="RING-type" evidence="12">
    <location>
        <begin position="283"/>
        <end position="330"/>
    </location>
</feature>
<reference evidence="14" key="1">
    <citation type="submission" date="2016-06" db="UniProtKB">
        <authorList>
            <consortium name="WormBaseParasite"/>
        </authorList>
    </citation>
    <scope>IDENTIFICATION</scope>
</reference>
<evidence type="ECO:0000256" key="4">
    <source>
        <dbReference type="ARBA" id="ARBA00022771"/>
    </source>
</evidence>
<accession>A0A183TGS8</accession>
<dbReference type="GO" id="GO:0045944">
    <property type="term" value="P:positive regulation of transcription by RNA polymerase II"/>
    <property type="evidence" value="ECO:0007669"/>
    <property type="project" value="TreeGrafter"/>
</dbReference>
<dbReference type="AlphaFoldDB" id="A0A183TGS8"/>
<dbReference type="InterPro" id="IPR034732">
    <property type="entry name" value="EPHD"/>
</dbReference>
<keyword evidence="7" id="KW-0804">Transcription</keyword>
<evidence type="ECO:0000313" key="14">
    <source>
        <dbReference type="WBParaSite" id="SSLN_0001627601-mRNA-1"/>
    </source>
</evidence>
<evidence type="ECO:0000259" key="13">
    <source>
        <dbReference type="PROSITE" id="PS51805"/>
    </source>
</evidence>
<dbReference type="InterPro" id="IPR019787">
    <property type="entry name" value="Znf_PHD-finger"/>
</dbReference>
<proteinExistence type="predicted"/>
<keyword evidence="8" id="KW-0539">Nucleus</keyword>
<feature type="compositionally biased region" description="Low complexity" evidence="10">
    <location>
        <begin position="803"/>
        <end position="826"/>
    </location>
</feature>
<dbReference type="SMART" id="SM00249">
    <property type="entry name" value="PHD"/>
    <property type="match status" value="4"/>
</dbReference>
<evidence type="ECO:0000256" key="7">
    <source>
        <dbReference type="ARBA" id="ARBA00023163"/>
    </source>
</evidence>
<dbReference type="PANTHER" id="PTHR45888">
    <property type="entry name" value="HL01030P-RELATED"/>
    <property type="match status" value="1"/>
</dbReference>
<dbReference type="SUPFAM" id="SSF57903">
    <property type="entry name" value="FYVE/PHD zinc finger"/>
    <property type="match status" value="2"/>
</dbReference>
<keyword evidence="5" id="KW-0862">Zinc</keyword>
<dbReference type="PROSITE" id="PS51805">
    <property type="entry name" value="EPHD"/>
    <property type="match status" value="1"/>
</dbReference>
<dbReference type="GO" id="GO:0003713">
    <property type="term" value="F:transcription coactivator activity"/>
    <property type="evidence" value="ECO:0007669"/>
    <property type="project" value="TreeGrafter"/>
</dbReference>
<dbReference type="InterPro" id="IPR001965">
    <property type="entry name" value="Znf_PHD"/>
</dbReference>
<comment type="subcellular location">
    <subcellularLocation>
        <location evidence="1">Nucleus</location>
    </subcellularLocation>
</comment>
<dbReference type="InterPro" id="IPR013083">
    <property type="entry name" value="Znf_RING/FYVE/PHD"/>
</dbReference>
<dbReference type="Pfam" id="PF13771">
    <property type="entry name" value="zf-HC5HC2H"/>
    <property type="match status" value="1"/>
</dbReference>
<evidence type="ECO:0000259" key="12">
    <source>
        <dbReference type="PROSITE" id="PS50089"/>
    </source>
</evidence>
<keyword evidence="6" id="KW-0805">Transcription regulation</keyword>
<dbReference type="SMART" id="SM00184">
    <property type="entry name" value="RING"/>
    <property type="match status" value="3"/>
</dbReference>
<feature type="region of interest" description="Disordered" evidence="10">
    <location>
        <begin position="911"/>
        <end position="940"/>
    </location>
</feature>
<name>A0A183TGS8_SCHSO</name>
<organism evidence="14">
    <name type="scientific">Schistocephalus solidus</name>
    <name type="common">Tapeworm</name>
    <dbReference type="NCBI Taxonomy" id="70667"/>
    <lineage>
        <taxon>Eukaryota</taxon>
        <taxon>Metazoa</taxon>
        <taxon>Spiralia</taxon>
        <taxon>Lophotrochozoa</taxon>
        <taxon>Platyhelminthes</taxon>
        <taxon>Cestoda</taxon>
        <taxon>Eucestoda</taxon>
        <taxon>Diphyllobothriidea</taxon>
        <taxon>Diphyllobothriidae</taxon>
        <taxon>Schistocephalus</taxon>
    </lineage>
</organism>
<dbReference type="PROSITE" id="PS50016">
    <property type="entry name" value="ZF_PHD_2"/>
    <property type="match status" value="2"/>
</dbReference>
<dbReference type="WBParaSite" id="SSLN_0001627601-mRNA-1">
    <property type="protein sequence ID" value="SSLN_0001627601-mRNA-1"/>
    <property type="gene ID" value="SSLN_0001627601"/>
</dbReference>
<evidence type="ECO:0000256" key="8">
    <source>
        <dbReference type="ARBA" id="ARBA00023242"/>
    </source>
</evidence>
<dbReference type="GO" id="GO:0044666">
    <property type="term" value="C:MLL3/4 complex"/>
    <property type="evidence" value="ECO:0007669"/>
    <property type="project" value="TreeGrafter"/>
</dbReference>
<keyword evidence="2" id="KW-0479">Metal-binding</keyword>
<keyword evidence="4 9" id="KW-0863">Zinc-finger</keyword>
<dbReference type="InterPro" id="IPR011011">
    <property type="entry name" value="Znf_FYVE_PHD"/>
</dbReference>
<dbReference type="CDD" id="cd15509">
    <property type="entry name" value="PHD1_KMT2C_like"/>
    <property type="match status" value="1"/>
</dbReference>
<keyword evidence="3" id="KW-0677">Repeat</keyword>
<evidence type="ECO:0000256" key="9">
    <source>
        <dbReference type="PROSITE-ProRule" id="PRU00175"/>
    </source>
</evidence>
<feature type="domain" description="PHD-type" evidence="11">
    <location>
        <begin position="280"/>
        <end position="332"/>
    </location>
</feature>
<dbReference type="InterPro" id="IPR001841">
    <property type="entry name" value="Znf_RING"/>
</dbReference>
<dbReference type="PANTHER" id="PTHR45888:SF6">
    <property type="entry name" value="HL01030P-RELATED"/>
    <property type="match status" value="1"/>
</dbReference>
<dbReference type="Gene3D" id="3.30.40.10">
    <property type="entry name" value="Zinc/RING finger domain, C3HC4 (zinc finger)"/>
    <property type="match status" value="3"/>
</dbReference>
<dbReference type="FunFam" id="3.30.40.10:FF:000852">
    <property type="entry name" value="Histone-lysine N-methyltransferase 2C"/>
    <property type="match status" value="1"/>
</dbReference>
<dbReference type="GO" id="GO:0008270">
    <property type="term" value="F:zinc ion binding"/>
    <property type="evidence" value="ECO:0007669"/>
    <property type="project" value="UniProtKB-KW"/>
</dbReference>
<dbReference type="GO" id="GO:0042800">
    <property type="term" value="F:histone H3K4 methyltransferase activity"/>
    <property type="evidence" value="ECO:0007669"/>
    <property type="project" value="TreeGrafter"/>
</dbReference>
<evidence type="ECO:0000256" key="5">
    <source>
        <dbReference type="ARBA" id="ARBA00022833"/>
    </source>
</evidence>
<dbReference type="Pfam" id="PF00628">
    <property type="entry name" value="PHD"/>
    <property type="match status" value="2"/>
</dbReference>
<evidence type="ECO:0000259" key="11">
    <source>
        <dbReference type="PROSITE" id="PS50016"/>
    </source>
</evidence>